<dbReference type="EMBL" id="JAOVZV010000014">
    <property type="protein sequence ID" value="MCX8533095.1"/>
    <property type="molecule type" value="Genomic_DNA"/>
</dbReference>
<reference evidence="1" key="1">
    <citation type="submission" date="2022-10" db="EMBL/GenBank/DDBJ databases">
        <title>Chryseobacterium sp. nov., a novel bacterial species.</title>
        <authorList>
            <person name="Cao Y."/>
        </authorList>
    </citation>
    <scope>NUCLEOTIDE SEQUENCE</scope>
    <source>
        <strain evidence="1">KC 927</strain>
    </source>
</reference>
<evidence type="ECO:0000313" key="2">
    <source>
        <dbReference type="Proteomes" id="UP001070176"/>
    </source>
</evidence>
<protein>
    <submittedName>
        <fullName evidence="1">Uncharacterized protein</fullName>
    </submittedName>
</protein>
<organism evidence="1 2">
    <name type="scientific">Chryseobacterium luquanense</name>
    <dbReference type="NCBI Taxonomy" id="2983766"/>
    <lineage>
        <taxon>Bacteria</taxon>
        <taxon>Pseudomonadati</taxon>
        <taxon>Bacteroidota</taxon>
        <taxon>Flavobacteriia</taxon>
        <taxon>Flavobacteriales</taxon>
        <taxon>Weeksellaceae</taxon>
        <taxon>Chryseobacterium group</taxon>
        <taxon>Chryseobacterium</taxon>
    </lineage>
</organism>
<sequence length="138" mass="15970">MKTSVSEIKSVKFVVDDDELSLELTSHSGKENMLLGVVLPSYDGFGKEDESGIRSFLQFFVMEKVDYKTFKTQEEYIDVFQRTLLVARKMITYFFGVNGENCLSMDLDYNSLKVYPISKKSQCNGYVVEIDEEKYQDF</sequence>
<comment type="caution">
    <text evidence="1">The sequence shown here is derived from an EMBL/GenBank/DDBJ whole genome shotgun (WGS) entry which is preliminary data.</text>
</comment>
<accession>A0ABT3Y4L6</accession>
<evidence type="ECO:0000313" key="1">
    <source>
        <dbReference type="EMBL" id="MCX8533095.1"/>
    </source>
</evidence>
<gene>
    <name evidence="1" type="ORF">OEA66_12110</name>
</gene>
<proteinExistence type="predicted"/>
<name>A0ABT3Y4L6_9FLAO</name>
<keyword evidence="2" id="KW-1185">Reference proteome</keyword>
<dbReference type="Proteomes" id="UP001070176">
    <property type="component" value="Unassembled WGS sequence"/>
</dbReference>